<organism evidence="1 2">
    <name type="scientific">Nephila pilipes</name>
    <name type="common">Giant wood spider</name>
    <name type="synonym">Nephila maculata</name>
    <dbReference type="NCBI Taxonomy" id="299642"/>
    <lineage>
        <taxon>Eukaryota</taxon>
        <taxon>Metazoa</taxon>
        <taxon>Ecdysozoa</taxon>
        <taxon>Arthropoda</taxon>
        <taxon>Chelicerata</taxon>
        <taxon>Arachnida</taxon>
        <taxon>Araneae</taxon>
        <taxon>Araneomorphae</taxon>
        <taxon>Entelegynae</taxon>
        <taxon>Araneoidea</taxon>
        <taxon>Nephilidae</taxon>
        <taxon>Nephila</taxon>
    </lineage>
</organism>
<dbReference type="AlphaFoldDB" id="A0A8X6M6E8"/>
<protein>
    <submittedName>
        <fullName evidence="1">Uncharacterized protein</fullName>
    </submittedName>
</protein>
<reference evidence="1" key="1">
    <citation type="submission" date="2020-08" db="EMBL/GenBank/DDBJ databases">
        <title>Multicomponent nature underlies the extraordinary mechanical properties of spider dragline silk.</title>
        <authorList>
            <person name="Kono N."/>
            <person name="Nakamura H."/>
            <person name="Mori M."/>
            <person name="Yoshida Y."/>
            <person name="Ohtoshi R."/>
            <person name="Malay A.D."/>
            <person name="Moran D.A.P."/>
            <person name="Tomita M."/>
            <person name="Numata K."/>
            <person name="Arakawa K."/>
        </authorList>
    </citation>
    <scope>NUCLEOTIDE SEQUENCE</scope>
</reference>
<evidence type="ECO:0000313" key="1">
    <source>
        <dbReference type="EMBL" id="GFS29555.1"/>
    </source>
</evidence>
<dbReference type="EMBL" id="BMAW01041573">
    <property type="protein sequence ID" value="GFS29555.1"/>
    <property type="molecule type" value="Genomic_DNA"/>
</dbReference>
<comment type="caution">
    <text evidence="1">The sequence shown here is derived from an EMBL/GenBank/DDBJ whole genome shotgun (WGS) entry which is preliminary data.</text>
</comment>
<dbReference type="Proteomes" id="UP000887013">
    <property type="component" value="Unassembled WGS sequence"/>
</dbReference>
<gene>
    <name evidence="1" type="ORF">NPIL_227771</name>
</gene>
<dbReference type="OrthoDB" id="10386478at2759"/>
<name>A0A8X6M6E8_NEPPI</name>
<accession>A0A8X6M6E8</accession>
<evidence type="ECO:0000313" key="2">
    <source>
        <dbReference type="Proteomes" id="UP000887013"/>
    </source>
</evidence>
<proteinExistence type="predicted"/>
<sequence length="128" mass="14348">MKREACNRGIIIMTACEAACTRSSFDGDVCGIFLERKCRDWLLGTNKMDFPFNDLLNVGHISCHFDKPDRIAVAFSFTSFHLLGMCTFTNILNVQFDSPVSRKILGSSAYLTVSIKMQVELNFSSTDC</sequence>
<keyword evidence="2" id="KW-1185">Reference proteome</keyword>